<dbReference type="GO" id="GO:0005179">
    <property type="term" value="F:hormone activity"/>
    <property type="evidence" value="ECO:0007669"/>
    <property type="project" value="UniProtKB-KW"/>
</dbReference>
<sequence>MAASNGLIVFFLGALLLCTHMTTSTVNAKEINYGDLGNGKGKQNLPTTPANPYTRGCNEITRCRKGIGDQVLLEAPASAPGGMMIAHGAST</sequence>
<comment type="subcellular location">
    <subcellularLocation>
        <location evidence="1">Secreted</location>
    </subcellularLocation>
</comment>
<comment type="function">
    <text evidence="7">Cell signaling peptide that may regulate plant stress, growth, and development. Mediates a rapid alkalinization of extracellular space by mediating a transient increase in the cytoplasmic Ca(2+) concentration leading to a calcium-dependent signaling events through a cell surface receptor and a concomitant activation of some intracellular mitogen-activated protein kinases.</text>
</comment>
<comment type="caution">
    <text evidence="9">The sequence shown here is derived from an EMBL/GenBank/DDBJ whole genome shotgun (WGS) entry which is preliminary data.</text>
</comment>
<keyword evidence="5 8" id="KW-0732">Signal</keyword>
<dbReference type="AlphaFoldDB" id="A0A7J0FPP7"/>
<dbReference type="InterPro" id="IPR008801">
    <property type="entry name" value="RALF"/>
</dbReference>
<organism evidence="9 10">
    <name type="scientific">Actinidia rufa</name>
    <dbReference type="NCBI Taxonomy" id="165716"/>
    <lineage>
        <taxon>Eukaryota</taxon>
        <taxon>Viridiplantae</taxon>
        <taxon>Streptophyta</taxon>
        <taxon>Embryophyta</taxon>
        <taxon>Tracheophyta</taxon>
        <taxon>Spermatophyta</taxon>
        <taxon>Magnoliopsida</taxon>
        <taxon>eudicotyledons</taxon>
        <taxon>Gunneridae</taxon>
        <taxon>Pentapetalae</taxon>
        <taxon>asterids</taxon>
        <taxon>Ericales</taxon>
        <taxon>Actinidiaceae</taxon>
        <taxon>Actinidia</taxon>
    </lineage>
</organism>
<dbReference type="Proteomes" id="UP000585474">
    <property type="component" value="Unassembled WGS sequence"/>
</dbReference>
<dbReference type="EMBL" id="BJWL01000014">
    <property type="protein sequence ID" value="GFZ00676.1"/>
    <property type="molecule type" value="Genomic_DNA"/>
</dbReference>
<name>A0A7J0FPP7_9ERIC</name>
<keyword evidence="3" id="KW-0964">Secreted</keyword>
<proteinExistence type="inferred from homology"/>
<dbReference type="Pfam" id="PF05498">
    <property type="entry name" value="RALF"/>
    <property type="match status" value="1"/>
</dbReference>
<keyword evidence="4" id="KW-0372">Hormone</keyword>
<evidence type="ECO:0000256" key="4">
    <source>
        <dbReference type="ARBA" id="ARBA00022702"/>
    </source>
</evidence>
<dbReference type="PANTHER" id="PTHR34270:SF3">
    <property type="entry name" value="PROTEIN RALF-LIKE 16-RELATED"/>
    <property type="match status" value="1"/>
</dbReference>
<feature type="chain" id="PRO_5029783667" evidence="8">
    <location>
        <begin position="29"/>
        <end position="91"/>
    </location>
</feature>
<reference evidence="9 10" key="1">
    <citation type="submission" date="2019-07" db="EMBL/GenBank/DDBJ databases">
        <title>De Novo Assembly of kiwifruit Actinidia rufa.</title>
        <authorList>
            <person name="Sugita-Konishi S."/>
            <person name="Sato K."/>
            <person name="Mori E."/>
            <person name="Abe Y."/>
            <person name="Kisaki G."/>
            <person name="Hamano K."/>
            <person name="Suezawa K."/>
            <person name="Otani M."/>
            <person name="Fukuda T."/>
            <person name="Manabe T."/>
            <person name="Gomi K."/>
            <person name="Tabuchi M."/>
            <person name="Akimitsu K."/>
            <person name="Kataoka I."/>
        </authorList>
    </citation>
    <scope>NUCLEOTIDE SEQUENCE [LARGE SCALE GENOMIC DNA]</scope>
    <source>
        <strain evidence="10">cv. Fuchu</strain>
    </source>
</reference>
<evidence type="ECO:0000256" key="1">
    <source>
        <dbReference type="ARBA" id="ARBA00004613"/>
    </source>
</evidence>
<evidence type="ECO:0000313" key="10">
    <source>
        <dbReference type="Proteomes" id="UP000585474"/>
    </source>
</evidence>
<gene>
    <name evidence="9" type="ORF">Acr_14g0003110</name>
</gene>
<evidence type="ECO:0000313" key="9">
    <source>
        <dbReference type="EMBL" id="GFZ00676.1"/>
    </source>
</evidence>
<dbReference type="GO" id="GO:0005576">
    <property type="term" value="C:extracellular region"/>
    <property type="evidence" value="ECO:0007669"/>
    <property type="project" value="UniProtKB-SubCell"/>
</dbReference>
<evidence type="ECO:0000256" key="2">
    <source>
        <dbReference type="ARBA" id="ARBA00009178"/>
    </source>
</evidence>
<evidence type="ECO:0000256" key="5">
    <source>
        <dbReference type="ARBA" id="ARBA00022729"/>
    </source>
</evidence>
<evidence type="ECO:0000256" key="6">
    <source>
        <dbReference type="ARBA" id="ARBA00023157"/>
    </source>
</evidence>
<comment type="similarity">
    <text evidence="2">Belongs to the plant rapid alkalinization factor (RALF) family.</text>
</comment>
<keyword evidence="6" id="KW-1015">Disulfide bond</keyword>
<evidence type="ECO:0000256" key="8">
    <source>
        <dbReference type="SAM" id="SignalP"/>
    </source>
</evidence>
<evidence type="ECO:0000256" key="7">
    <source>
        <dbReference type="ARBA" id="ARBA00037228"/>
    </source>
</evidence>
<accession>A0A7J0FPP7</accession>
<protein>
    <submittedName>
        <fullName evidence="9">Uncharacterized protein</fullName>
    </submittedName>
</protein>
<dbReference type="OrthoDB" id="1626802at2759"/>
<dbReference type="PANTHER" id="PTHR34270">
    <property type="entry name" value="PROTEIN RALF-LIKE 15-RELATED"/>
    <property type="match status" value="1"/>
</dbReference>
<feature type="signal peptide" evidence="8">
    <location>
        <begin position="1"/>
        <end position="28"/>
    </location>
</feature>
<keyword evidence="10" id="KW-1185">Reference proteome</keyword>
<evidence type="ECO:0000256" key="3">
    <source>
        <dbReference type="ARBA" id="ARBA00022525"/>
    </source>
</evidence>